<comment type="caution">
    <text evidence="2">The sequence shown here is derived from an EMBL/GenBank/DDBJ whole genome shotgun (WGS) entry which is preliminary data.</text>
</comment>
<dbReference type="Pfam" id="PF00754">
    <property type="entry name" value="F5_F8_type_C"/>
    <property type="match status" value="1"/>
</dbReference>
<gene>
    <name evidence="2" type="ORF">FOJ82_14520</name>
</gene>
<dbReference type="InterPro" id="IPR008979">
    <property type="entry name" value="Galactose-bd-like_sf"/>
</dbReference>
<feature type="domain" description="F5/8 type C" evidence="1">
    <location>
        <begin position="39"/>
        <end position="152"/>
    </location>
</feature>
<evidence type="ECO:0000259" key="1">
    <source>
        <dbReference type="PROSITE" id="PS50022"/>
    </source>
</evidence>
<dbReference type="AlphaFoldDB" id="A0A553JXF7"/>
<organism evidence="2 3">
    <name type="scientific">Tessaracoccus rhinocerotis</name>
    <dbReference type="NCBI Taxonomy" id="1689449"/>
    <lineage>
        <taxon>Bacteria</taxon>
        <taxon>Bacillati</taxon>
        <taxon>Actinomycetota</taxon>
        <taxon>Actinomycetes</taxon>
        <taxon>Propionibacteriales</taxon>
        <taxon>Propionibacteriaceae</taxon>
        <taxon>Tessaracoccus</taxon>
    </lineage>
</organism>
<sequence>MAHGRRRVHDATFTVASDGAIGTNVISFAVTYDGGTTVAGVIITGTCGPTFSPTPVDVSSEQTSGEPAPSGFVAAAFDGDPSTYWHSQWSSAEPAYPHWVEMDAGDSLELCALNFLPRQGSANGRPAEVTVSVSDDGEDWTEVTECDTSTTGRGGCRSHIEARVVEATATGYRWVSTEVFNNLVLFKR</sequence>
<accession>A0A553JXF7</accession>
<evidence type="ECO:0000313" key="2">
    <source>
        <dbReference type="EMBL" id="TRY17147.1"/>
    </source>
</evidence>
<dbReference type="Gene3D" id="2.60.120.260">
    <property type="entry name" value="Galactose-binding domain-like"/>
    <property type="match status" value="1"/>
</dbReference>
<dbReference type="SUPFAM" id="SSF49785">
    <property type="entry name" value="Galactose-binding domain-like"/>
    <property type="match status" value="1"/>
</dbReference>
<dbReference type="EMBL" id="VKKG01000006">
    <property type="protein sequence ID" value="TRY17147.1"/>
    <property type="molecule type" value="Genomic_DNA"/>
</dbReference>
<dbReference type="Proteomes" id="UP000317638">
    <property type="component" value="Unassembled WGS sequence"/>
</dbReference>
<dbReference type="PROSITE" id="PS50022">
    <property type="entry name" value="FA58C_3"/>
    <property type="match status" value="1"/>
</dbReference>
<name>A0A553JXF7_9ACTN</name>
<keyword evidence="3" id="KW-1185">Reference proteome</keyword>
<proteinExistence type="predicted"/>
<evidence type="ECO:0000313" key="3">
    <source>
        <dbReference type="Proteomes" id="UP000317638"/>
    </source>
</evidence>
<dbReference type="OrthoDB" id="9763537at2"/>
<dbReference type="InterPro" id="IPR000421">
    <property type="entry name" value="FA58C"/>
</dbReference>
<protein>
    <submittedName>
        <fullName evidence="2">Discoidin domain-containing protein</fullName>
    </submittedName>
</protein>
<reference evidence="2 3" key="1">
    <citation type="submission" date="2019-07" db="EMBL/GenBank/DDBJ databases">
        <authorList>
            <person name="Zhou L.-Y."/>
        </authorList>
    </citation>
    <scope>NUCLEOTIDE SEQUENCE [LARGE SCALE GENOMIC DNA]</scope>
    <source>
        <strain evidence="2 3">YIM 101269</strain>
    </source>
</reference>